<comment type="caution">
    <text evidence="2">The sequence shown here is derived from an EMBL/GenBank/DDBJ whole genome shotgun (WGS) entry which is preliminary data.</text>
</comment>
<evidence type="ECO:0000313" key="3">
    <source>
        <dbReference type="Proteomes" id="UP000292385"/>
    </source>
</evidence>
<accession>A0ABY2AB05</accession>
<feature type="transmembrane region" description="Helical" evidence="1">
    <location>
        <begin position="93"/>
        <end position="112"/>
    </location>
</feature>
<protein>
    <submittedName>
        <fullName evidence="2">DUF4383 domain-containing protein</fullName>
    </submittedName>
</protein>
<keyword evidence="1" id="KW-1133">Transmembrane helix</keyword>
<feature type="transmembrane region" description="Helical" evidence="1">
    <location>
        <begin position="132"/>
        <end position="150"/>
    </location>
</feature>
<keyword evidence="1" id="KW-0472">Membrane</keyword>
<keyword evidence="1" id="KW-0812">Transmembrane</keyword>
<keyword evidence="3" id="KW-1185">Reference proteome</keyword>
<dbReference type="Pfam" id="PF14325">
    <property type="entry name" value="DUF4383"/>
    <property type="match status" value="1"/>
</dbReference>
<proteinExistence type="predicted"/>
<evidence type="ECO:0000256" key="1">
    <source>
        <dbReference type="SAM" id="Phobius"/>
    </source>
</evidence>
<feature type="transmembrane region" description="Helical" evidence="1">
    <location>
        <begin position="25"/>
        <end position="46"/>
    </location>
</feature>
<reference evidence="2 3" key="1">
    <citation type="submission" date="2019-02" db="EMBL/GenBank/DDBJ databases">
        <title>Kribbella capetownensis sp. nov. and Kribbella speibonae sp. nov., isolated from soil.</title>
        <authorList>
            <person name="Curtis S.M."/>
            <person name="Norton I."/>
            <person name="Everest G.J."/>
            <person name="Meyers P.R."/>
        </authorList>
    </citation>
    <scope>NUCLEOTIDE SEQUENCE [LARGE SCALE GENOMIC DNA]</scope>
    <source>
        <strain evidence="2 3">SK5</strain>
    </source>
</reference>
<organism evidence="2 3">
    <name type="scientific">Kribbella speibonae</name>
    <dbReference type="NCBI Taxonomy" id="1572660"/>
    <lineage>
        <taxon>Bacteria</taxon>
        <taxon>Bacillati</taxon>
        <taxon>Actinomycetota</taxon>
        <taxon>Actinomycetes</taxon>
        <taxon>Propionibacteriales</taxon>
        <taxon>Kribbellaceae</taxon>
        <taxon>Kribbella</taxon>
    </lineage>
</organism>
<feature type="transmembrane region" description="Helical" evidence="1">
    <location>
        <begin position="66"/>
        <end position="86"/>
    </location>
</feature>
<dbReference type="Proteomes" id="UP000292385">
    <property type="component" value="Unassembled WGS sequence"/>
</dbReference>
<sequence length="159" mass="16994">MAADEEQLLEDNTSPRLIPTSVQELALWIAGVLLTLSCFGFLRLLAEHLEHVDLSVVGSETLLFGLFHVSVLHNIVHLLLGAGAVVSAGSLHYCRRFLAITGGVMLALVLYGVLDQTPLILDLAPTGTADTWLHAILAVTMLVAGTFRSGKRRTPLGSA</sequence>
<dbReference type="EMBL" id="SJJY01000001">
    <property type="protein sequence ID" value="TCC26888.1"/>
    <property type="molecule type" value="Genomic_DNA"/>
</dbReference>
<evidence type="ECO:0000313" key="2">
    <source>
        <dbReference type="EMBL" id="TCC26888.1"/>
    </source>
</evidence>
<gene>
    <name evidence="2" type="ORF">E0H58_02440</name>
</gene>
<name>A0ABY2AB05_9ACTN</name>